<feature type="domain" description="DUF7869" evidence="2">
    <location>
        <begin position="705"/>
        <end position="820"/>
    </location>
</feature>
<dbReference type="OrthoDB" id="7462948at2759"/>
<feature type="region of interest" description="Disordered" evidence="1">
    <location>
        <begin position="874"/>
        <end position="917"/>
    </location>
</feature>
<keyword evidence="4" id="KW-1185">Reference proteome</keyword>
<dbReference type="PANTHER" id="PTHR10773:SF19">
    <property type="match status" value="1"/>
</dbReference>
<organism evidence="3 4">
    <name type="scientific">Diatraea saccharalis</name>
    <name type="common">sugarcane borer</name>
    <dbReference type="NCBI Taxonomy" id="40085"/>
    <lineage>
        <taxon>Eukaryota</taxon>
        <taxon>Metazoa</taxon>
        <taxon>Ecdysozoa</taxon>
        <taxon>Arthropoda</taxon>
        <taxon>Hexapoda</taxon>
        <taxon>Insecta</taxon>
        <taxon>Pterygota</taxon>
        <taxon>Neoptera</taxon>
        <taxon>Endopterygota</taxon>
        <taxon>Lepidoptera</taxon>
        <taxon>Glossata</taxon>
        <taxon>Ditrysia</taxon>
        <taxon>Pyraloidea</taxon>
        <taxon>Crambidae</taxon>
        <taxon>Crambinae</taxon>
        <taxon>Diatraea</taxon>
    </lineage>
</organism>
<dbReference type="InterPro" id="IPR057191">
    <property type="entry name" value="DUF7869"/>
</dbReference>
<reference evidence="3" key="1">
    <citation type="submission" date="2021-12" db="EMBL/GenBank/DDBJ databases">
        <authorList>
            <person name="King R."/>
        </authorList>
    </citation>
    <scope>NUCLEOTIDE SEQUENCE</scope>
</reference>
<reference evidence="3" key="2">
    <citation type="submission" date="2022-10" db="EMBL/GenBank/DDBJ databases">
        <authorList>
            <consortium name="ENA_rothamsted_submissions"/>
            <consortium name="culmorum"/>
            <person name="King R."/>
        </authorList>
    </citation>
    <scope>NUCLEOTIDE SEQUENCE</scope>
</reference>
<evidence type="ECO:0000313" key="3">
    <source>
        <dbReference type="EMBL" id="CAG9790210.1"/>
    </source>
</evidence>
<dbReference type="AlphaFoldDB" id="A0A9N9WEY0"/>
<evidence type="ECO:0000313" key="4">
    <source>
        <dbReference type="Proteomes" id="UP001153714"/>
    </source>
</evidence>
<sequence>MCENDKLKLCALLVRKEKLMNMKRIIQRSIKEKINSSESFIECSESEGEVPLITRSSENDVIRTSTISLPRLNLFFNKQDDNFSNINEDNHEKSFLYKSEALNIIQNEEPHANNIGIEAGSTSINSDSFVVSHAREICHKEVVENMQTLSPLLVLEIDASNSKITSMCDTIQEVRHPNEKDNIQDISLLNIDIDADASDLDTFVIPNNIELELNHTNKDENIQTLQHTTEPRLALDTCEVDIPENNIEVPQEQKKLCPEINEIEHEQQNIVLKPTITSQDVPLSSDENNNTKRTAKRQRLTSKFAKSCMDFYSEEENNDFSSGSSDLWSEKEISVDSDEENNQKRKRKKTKSKKLTKTTKLDRQIVPIKKRKPENKRETRKTLKEKGLAYATTSGKLKEARKLRGNPCKEQKCVRKCFEITEDRRKSLFDYFWALDDTKKRDWLVQCSRVIDIKRKKTKNIISRRSLSHEYFINEGEGRRQVCQQFILKTLDISQTYLLYTVNHATEGLSTHESRTRTAPDKYDENTKLDAKKYIETLPALPSHYSRKKSNKLYLPEQFKNLSNLYRLYVKHSERLSIKCLSEKMFSIMFREYNFAFHVPKKDKCSICTKNENNPDSTTNEQLQEHLMEKEATYKRLHIHRNLKSDQALVVASFDLQKVLATPHGESMMLYYSRKYAVYNFTVYECKTQNGYCYTWGEGDGKRGSCEIATCLTRYLKEVDNRGVKTLIFYCDNCTGQNKNRVILSLFKYFLQTSQNLQTIQINYLLPGHTYMPVDSMHAVIKREVKNLIIWAPSQWATFMETARKRPKPYSVEVLEHTDFINFNNLSDTIFTPATLKNKDLRMKQIRVCTFKKSALAHMQVKYTMHENGTTYNINLSRQMHEKGKGKGIGKRTNKGKQKKDSDKVNENKEGSRSSDDILSPLYRERLPISVAKYNDLKKLCETGIIPKRFHDEYLRLPNKAKVLDVLNDTDENDEDNDESYEPN</sequence>
<feature type="compositionally biased region" description="Basic and acidic residues" evidence="1">
    <location>
        <begin position="899"/>
        <end position="916"/>
    </location>
</feature>
<feature type="region of interest" description="Disordered" evidence="1">
    <location>
        <begin position="964"/>
        <end position="984"/>
    </location>
</feature>
<gene>
    <name evidence="3" type="ORF">DIATSA_LOCUS7879</name>
</gene>
<dbReference type="PANTHER" id="PTHR10773">
    <property type="entry name" value="DNA-DIRECTED RNA POLYMERASES I, II, AND III SUBUNIT RPABC2"/>
    <property type="match status" value="1"/>
</dbReference>
<feature type="compositionally biased region" description="Basic residues" evidence="1">
    <location>
        <begin position="886"/>
        <end position="898"/>
    </location>
</feature>
<feature type="region of interest" description="Disordered" evidence="1">
    <location>
        <begin position="276"/>
        <end position="299"/>
    </location>
</feature>
<protein>
    <recommendedName>
        <fullName evidence="2">DUF7869 domain-containing protein</fullName>
    </recommendedName>
</protein>
<feature type="region of interest" description="Disordered" evidence="1">
    <location>
        <begin position="315"/>
        <end position="362"/>
    </location>
</feature>
<evidence type="ECO:0000259" key="2">
    <source>
        <dbReference type="Pfam" id="PF25273"/>
    </source>
</evidence>
<accession>A0A9N9WEY0</accession>
<name>A0A9N9WEY0_9NEOP</name>
<dbReference type="Pfam" id="PF25273">
    <property type="entry name" value="DUF7869"/>
    <property type="match status" value="1"/>
</dbReference>
<dbReference type="Proteomes" id="UP001153714">
    <property type="component" value="Chromosome 21"/>
</dbReference>
<feature type="compositionally biased region" description="Acidic residues" evidence="1">
    <location>
        <begin position="968"/>
        <end position="984"/>
    </location>
</feature>
<dbReference type="EMBL" id="OU893352">
    <property type="protein sequence ID" value="CAG9790210.1"/>
    <property type="molecule type" value="Genomic_DNA"/>
</dbReference>
<feature type="compositionally biased region" description="Polar residues" evidence="1">
    <location>
        <begin position="276"/>
        <end position="292"/>
    </location>
</feature>
<proteinExistence type="predicted"/>
<evidence type="ECO:0000256" key="1">
    <source>
        <dbReference type="SAM" id="MobiDB-lite"/>
    </source>
</evidence>
<feature type="compositionally biased region" description="Basic residues" evidence="1">
    <location>
        <begin position="344"/>
        <end position="357"/>
    </location>
</feature>